<dbReference type="Proteomes" id="UP000324222">
    <property type="component" value="Unassembled WGS sequence"/>
</dbReference>
<evidence type="ECO:0000313" key="1">
    <source>
        <dbReference type="EMBL" id="MPC11563.1"/>
    </source>
</evidence>
<reference evidence="1 2" key="1">
    <citation type="submission" date="2019-05" db="EMBL/GenBank/DDBJ databases">
        <title>Another draft genome of Portunus trituberculatus and its Hox gene families provides insights of decapod evolution.</title>
        <authorList>
            <person name="Jeong J.-H."/>
            <person name="Song I."/>
            <person name="Kim S."/>
            <person name="Choi T."/>
            <person name="Kim D."/>
            <person name="Ryu S."/>
            <person name="Kim W."/>
        </authorList>
    </citation>
    <scope>NUCLEOTIDE SEQUENCE [LARGE SCALE GENOMIC DNA]</scope>
    <source>
        <tissue evidence="1">Muscle</tissue>
    </source>
</reference>
<gene>
    <name evidence="1" type="ORF">E2C01_004230</name>
</gene>
<comment type="caution">
    <text evidence="1">The sequence shown here is derived from an EMBL/GenBank/DDBJ whole genome shotgun (WGS) entry which is preliminary data.</text>
</comment>
<accession>A0A5B7CVT9</accession>
<dbReference type="EMBL" id="VSRR010000169">
    <property type="protein sequence ID" value="MPC11563.1"/>
    <property type="molecule type" value="Genomic_DNA"/>
</dbReference>
<proteinExistence type="predicted"/>
<name>A0A5B7CVT9_PORTR</name>
<keyword evidence="2" id="KW-1185">Reference proteome</keyword>
<protein>
    <submittedName>
        <fullName evidence="1">Uncharacterized protein</fullName>
    </submittedName>
</protein>
<organism evidence="1 2">
    <name type="scientific">Portunus trituberculatus</name>
    <name type="common">Swimming crab</name>
    <name type="synonym">Neptunus trituberculatus</name>
    <dbReference type="NCBI Taxonomy" id="210409"/>
    <lineage>
        <taxon>Eukaryota</taxon>
        <taxon>Metazoa</taxon>
        <taxon>Ecdysozoa</taxon>
        <taxon>Arthropoda</taxon>
        <taxon>Crustacea</taxon>
        <taxon>Multicrustacea</taxon>
        <taxon>Malacostraca</taxon>
        <taxon>Eumalacostraca</taxon>
        <taxon>Eucarida</taxon>
        <taxon>Decapoda</taxon>
        <taxon>Pleocyemata</taxon>
        <taxon>Brachyura</taxon>
        <taxon>Eubrachyura</taxon>
        <taxon>Portunoidea</taxon>
        <taxon>Portunidae</taxon>
        <taxon>Portuninae</taxon>
        <taxon>Portunus</taxon>
    </lineage>
</organism>
<dbReference type="AlphaFoldDB" id="A0A5B7CVT9"/>
<sequence>MDSQSVLNKPQLPCTLWLGTDKCSRHEYIPEEVNRKTYPLASYPDLLPPSTHDLLQGLHGDLSHMYLGILVSLFHVTEQLCKEAGGEDPEGCGDVEVWGCWQISPSCHNC</sequence>
<evidence type="ECO:0000313" key="2">
    <source>
        <dbReference type="Proteomes" id="UP000324222"/>
    </source>
</evidence>